<dbReference type="Pfam" id="PF00078">
    <property type="entry name" value="RVT_1"/>
    <property type="match status" value="1"/>
</dbReference>
<keyword evidence="3" id="KW-0548">Nucleotidyltransferase</keyword>
<dbReference type="InterPro" id="IPR043128">
    <property type="entry name" value="Rev_trsase/Diguanyl_cyclase"/>
</dbReference>
<dbReference type="EMBL" id="JBJJXI010000092">
    <property type="protein sequence ID" value="KAL3394318.1"/>
    <property type="molecule type" value="Genomic_DNA"/>
</dbReference>
<dbReference type="GO" id="GO:0004519">
    <property type="term" value="F:endonuclease activity"/>
    <property type="evidence" value="ECO:0007669"/>
    <property type="project" value="UniProtKB-KW"/>
</dbReference>
<dbReference type="GO" id="GO:0003964">
    <property type="term" value="F:RNA-directed DNA polymerase activity"/>
    <property type="evidence" value="ECO:0007669"/>
    <property type="project" value="UniProtKB-EC"/>
</dbReference>
<dbReference type="InterPro" id="IPR005162">
    <property type="entry name" value="Retrotrans_gag_dom"/>
</dbReference>
<evidence type="ECO:0000313" key="10">
    <source>
        <dbReference type="Proteomes" id="UP001627154"/>
    </source>
</evidence>
<keyword evidence="2" id="KW-0808">Transferase</keyword>
<keyword evidence="5" id="KW-0378">Hydrolase</keyword>
<keyword evidence="6" id="KW-0511">Multifunctional enzyme</keyword>
<feature type="compositionally biased region" description="Basic residues" evidence="7">
    <location>
        <begin position="1396"/>
        <end position="1407"/>
    </location>
</feature>
<evidence type="ECO:0000259" key="8">
    <source>
        <dbReference type="PROSITE" id="PS50878"/>
    </source>
</evidence>
<name>A0ABD2WMS8_9HYME</name>
<dbReference type="SUPFAM" id="SSF50630">
    <property type="entry name" value="Acid proteases"/>
    <property type="match status" value="1"/>
</dbReference>
<feature type="compositionally biased region" description="Basic and acidic residues" evidence="7">
    <location>
        <begin position="1308"/>
        <end position="1318"/>
    </location>
</feature>
<evidence type="ECO:0000256" key="1">
    <source>
        <dbReference type="ARBA" id="ARBA00012493"/>
    </source>
</evidence>
<evidence type="ECO:0000256" key="7">
    <source>
        <dbReference type="SAM" id="MobiDB-lite"/>
    </source>
</evidence>
<gene>
    <name evidence="9" type="ORF">TKK_011337</name>
</gene>
<dbReference type="Gene3D" id="3.10.10.10">
    <property type="entry name" value="HIV Type 1 Reverse Transcriptase, subunit A, domain 1"/>
    <property type="match status" value="1"/>
</dbReference>
<dbReference type="FunFam" id="3.30.70.270:FF:000020">
    <property type="entry name" value="Transposon Tf2-6 polyprotein-like Protein"/>
    <property type="match status" value="1"/>
</dbReference>
<dbReference type="InterPro" id="IPR043502">
    <property type="entry name" value="DNA/RNA_pol_sf"/>
</dbReference>
<organism evidence="9 10">
    <name type="scientific">Trichogramma kaykai</name>
    <dbReference type="NCBI Taxonomy" id="54128"/>
    <lineage>
        <taxon>Eukaryota</taxon>
        <taxon>Metazoa</taxon>
        <taxon>Ecdysozoa</taxon>
        <taxon>Arthropoda</taxon>
        <taxon>Hexapoda</taxon>
        <taxon>Insecta</taxon>
        <taxon>Pterygota</taxon>
        <taxon>Neoptera</taxon>
        <taxon>Endopterygota</taxon>
        <taxon>Hymenoptera</taxon>
        <taxon>Apocrita</taxon>
        <taxon>Proctotrupomorpha</taxon>
        <taxon>Chalcidoidea</taxon>
        <taxon>Trichogrammatidae</taxon>
        <taxon>Trichogramma</taxon>
    </lineage>
</organism>
<dbReference type="InterPro" id="IPR000477">
    <property type="entry name" value="RT_dom"/>
</dbReference>
<feature type="compositionally biased region" description="Acidic residues" evidence="7">
    <location>
        <begin position="1283"/>
        <end position="1307"/>
    </location>
</feature>
<feature type="region of interest" description="Disordered" evidence="7">
    <location>
        <begin position="452"/>
        <end position="494"/>
    </location>
</feature>
<dbReference type="InterPro" id="IPR050951">
    <property type="entry name" value="Retrovirus_Pol_polyprotein"/>
</dbReference>
<reference evidence="9 10" key="1">
    <citation type="journal article" date="2024" name="bioRxiv">
        <title>A reference genome for Trichogramma kaykai: A tiny desert-dwelling parasitoid wasp with competing sex-ratio distorters.</title>
        <authorList>
            <person name="Culotta J."/>
            <person name="Lindsey A.R."/>
        </authorList>
    </citation>
    <scope>NUCLEOTIDE SEQUENCE [LARGE SCALE GENOMIC DNA]</scope>
    <source>
        <strain evidence="9 10">KSX58</strain>
    </source>
</reference>
<sequence length="1423" mass="160464">MKEGYETLHKEELKAMRMNKRDAFVARVGEQERTRLAEAAKQEAEAKKNSAATQSPPEGAEDMALEPWTKPDGQIIYLPREATTYLDSMISATAKELKEIRKTAIECMEVKEMLHRQMNEVASSTRINSNPAPGKTGILSSTGNCNANNRRVHLNDTYDIHEYFQPSMESTVRSADTSKVGIRQDQEDLPHNPMHVERQDRPIENAADGRRPSNTYTSADLGKTVRSWNVKFNGSSGMDVEEFLRRIKECMDSARLSEAEVLGSMSELLTGTALRWYRNYKNSWQDWPAFCASARRFFGVTQYFQERLQTEVSTRTQGSAEPVAEYIICAHGLMNQIEGKWTPEQQLEQLYQNMRPELKKLVPRERVTSVDRLVELARTQERILKDEQSYKEPPPPEEVFWSEFACKVRKKEDSAPSKKIAVAAMVQKQPTPEINDRSLDILEKITQRLEALEAKGSNTSKEESARDTQREPSTEARNPNRGNKNYAKPKSLHLGHLPSVLGKREGEQVGEVAIAPLAETSNQKAEPTKFIVGQEDSLSECSSFQGENLDHRAPLPPHPRWWTVAEVGEFKIRALIDSGASRTCFGPVGLQVATHMGIEVVPCSGTSISGADGQLIRLTAQAKIRIKVANKTRELVVFMANSLDYDCVLGADWHVLFYAMVDPRTHELYFNKVKVCNVEFDCNNSTSTAGLTAIGLEGPTPDEEKELEEILARCLPVNDESSLIGCTDLIEHEIEVTCQRPIKQRCYPVSKKLEDIMYEQLDNMIRQGIVKPSKSSWASPVVMVKKANGKYRFCVDYRKLNAVTKVSARPIPNMDSILRKLRTARYITTLDLSQAYHQVRIKEEHRHLTAFAVPGRGLYEWVRMAFGLAGAPATFQSLMDSIIGPDLEPYAFAYLDDIIVATSTFEQHKEVLADVLTRLTKAGLTINREKSHFCCQEVKYLGVLVDRDGYRPDPEKIEPIINFPTPKTLKQLRTFLGAASWYRKFIDNFATIAEPLTGLTRKETKFTWAEEQIEAFEKLKTMIASAPMLARPVPGDDVFTIHTDASDTGIGAVLTQVLEGEERVLEFASRTMSPAERNYSVTERECLAVLWASNSVERVNRTVKTMIVSYLEDKHSNWDENVAEITFAYNTAVQDSTGASPAFLNFGRQPRIANSLRFREEQEGAENIDEEAQAKWKDHLAKVHEFYNTINERIKRAQEKQAKYYNKKHREVDLQVGELVLRRNRILSSAANQIAAKLAPKFYGPLIITAKVGTNIYELADRQGVPVGPTHVKDLKRFHGSSDEFEQDDDEIESDDEDEQAEIQESPEEMHQDARPQEQEEEQIARPQESQIEKGPRPRKTRALVVRQKETNKMTGRKPITNAGEGTKMSSEQSETAEDSDGEPGKHQDDEASSRRITRAAARKKATAKGCAVASEGDTVAQQ</sequence>
<feature type="region of interest" description="Disordered" evidence="7">
    <location>
        <begin position="184"/>
        <end position="219"/>
    </location>
</feature>
<dbReference type="InterPro" id="IPR036397">
    <property type="entry name" value="RNaseH_sf"/>
</dbReference>
<dbReference type="Pfam" id="PF17919">
    <property type="entry name" value="RT_RNaseH_2"/>
    <property type="match status" value="1"/>
</dbReference>
<proteinExistence type="predicted"/>
<evidence type="ECO:0000256" key="2">
    <source>
        <dbReference type="ARBA" id="ARBA00022679"/>
    </source>
</evidence>
<dbReference type="GO" id="GO:0042575">
    <property type="term" value="C:DNA polymerase complex"/>
    <property type="evidence" value="ECO:0007669"/>
    <property type="project" value="UniProtKB-ARBA"/>
</dbReference>
<feature type="compositionally biased region" description="Basic and acidic residues" evidence="7">
    <location>
        <begin position="1271"/>
        <end position="1282"/>
    </location>
</feature>
<dbReference type="PANTHER" id="PTHR37984:SF5">
    <property type="entry name" value="PROTEIN NYNRIN-LIKE"/>
    <property type="match status" value="1"/>
</dbReference>
<dbReference type="Gene3D" id="3.30.70.270">
    <property type="match status" value="2"/>
</dbReference>
<evidence type="ECO:0000256" key="5">
    <source>
        <dbReference type="ARBA" id="ARBA00022759"/>
    </source>
</evidence>
<dbReference type="InterPro" id="IPR041577">
    <property type="entry name" value="RT_RNaseH_2"/>
</dbReference>
<dbReference type="EC" id="2.7.7.49" evidence="1"/>
<dbReference type="Proteomes" id="UP001627154">
    <property type="component" value="Unassembled WGS sequence"/>
</dbReference>
<evidence type="ECO:0000256" key="6">
    <source>
        <dbReference type="ARBA" id="ARBA00023268"/>
    </source>
</evidence>
<dbReference type="PANTHER" id="PTHR37984">
    <property type="entry name" value="PROTEIN CBG26694"/>
    <property type="match status" value="1"/>
</dbReference>
<feature type="domain" description="Reverse transcriptase" evidence="8">
    <location>
        <begin position="765"/>
        <end position="945"/>
    </location>
</feature>
<evidence type="ECO:0000313" key="9">
    <source>
        <dbReference type="EMBL" id="KAL3394318.1"/>
    </source>
</evidence>
<feature type="compositionally biased region" description="Basic and acidic residues" evidence="7">
    <location>
        <begin position="460"/>
        <end position="474"/>
    </location>
</feature>
<evidence type="ECO:0000256" key="4">
    <source>
        <dbReference type="ARBA" id="ARBA00022722"/>
    </source>
</evidence>
<feature type="compositionally biased region" description="Basic and acidic residues" evidence="7">
    <location>
        <begin position="184"/>
        <end position="211"/>
    </location>
</feature>
<dbReference type="SUPFAM" id="SSF56672">
    <property type="entry name" value="DNA/RNA polymerases"/>
    <property type="match status" value="1"/>
</dbReference>
<feature type="compositionally biased region" description="Basic and acidic residues" evidence="7">
    <location>
        <begin position="1383"/>
        <end position="1394"/>
    </location>
</feature>
<dbReference type="Gene3D" id="3.30.420.10">
    <property type="entry name" value="Ribonuclease H-like superfamily/Ribonuclease H"/>
    <property type="match status" value="1"/>
</dbReference>
<dbReference type="InterPro" id="IPR021109">
    <property type="entry name" value="Peptidase_aspartic_dom_sf"/>
</dbReference>
<keyword evidence="10" id="KW-1185">Reference proteome</keyword>
<dbReference type="CDD" id="cd00303">
    <property type="entry name" value="retropepsin_like"/>
    <property type="match status" value="1"/>
</dbReference>
<keyword evidence="5" id="KW-0255">Endonuclease</keyword>
<evidence type="ECO:0000256" key="3">
    <source>
        <dbReference type="ARBA" id="ARBA00022695"/>
    </source>
</evidence>
<keyword evidence="4" id="KW-0540">Nuclease</keyword>
<accession>A0ABD2WMS8</accession>
<dbReference type="Pfam" id="PF03732">
    <property type="entry name" value="Retrotrans_gag"/>
    <property type="match status" value="1"/>
</dbReference>
<dbReference type="CDD" id="cd01647">
    <property type="entry name" value="RT_LTR"/>
    <property type="match status" value="1"/>
</dbReference>
<feature type="region of interest" description="Disordered" evidence="7">
    <location>
        <begin position="34"/>
        <end position="67"/>
    </location>
</feature>
<dbReference type="InterPro" id="IPR012337">
    <property type="entry name" value="RNaseH-like_sf"/>
</dbReference>
<feature type="compositionally biased region" description="Basic and acidic residues" evidence="7">
    <location>
        <begin position="34"/>
        <end position="48"/>
    </location>
</feature>
<dbReference type="Gene3D" id="2.40.70.10">
    <property type="entry name" value="Acid Proteases"/>
    <property type="match status" value="1"/>
</dbReference>
<dbReference type="SUPFAM" id="SSF53098">
    <property type="entry name" value="Ribonuclease H-like"/>
    <property type="match status" value="1"/>
</dbReference>
<comment type="caution">
    <text evidence="9">The sequence shown here is derived from an EMBL/GenBank/DDBJ whole genome shotgun (WGS) entry which is preliminary data.</text>
</comment>
<feature type="region of interest" description="Disordered" evidence="7">
    <location>
        <begin position="1265"/>
        <end position="1423"/>
    </location>
</feature>
<dbReference type="PROSITE" id="PS50878">
    <property type="entry name" value="RT_POL"/>
    <property type="match status" value="1"/>
</dbReference>
<protein>
    <recommendedName>
        <fullName evidence="1">RNA-directed DNA polymerase</fullName>
        <ecNumber evidence="1">2.7.7.49</ecNumber>
    </recommendedName>
</protein>